<protein>
    <submittedName>
        <fullName evidence="8">Putative WRKY DNA-binding domain superfamily protein</fullName>
    </submittedName>
</protein>
<dbReference type="PANTHER" id="PTHR31221">
    <property type="entry name" value="WRKY TRANSCRIPTION FACTOR PROTEIN 1-RELATED"/>
    <property type="match status" value="1"/>
</dbReference>
<dbReference type="GO" id="GO:0005634">
    <property type="term" value="C:nucleus"/>
    <property type="evidence" value="ECO:0000318"/>
    <property type="project" value="GO_Central"/>
</dbReference>
<dbReference type="SMR" id="A0A1D6MCY1"/>
<keyword evidence="4" id="KW-0804">Transcription</keyword>
<dbReference type="SMART" id="SM00774">
    <property type="entry name" value="WRKY"/>
    <property type="match status" value="1"/>
</dbReference>
<evidence type="ECO:0000256" key="2">
    <source>
        <dbReference type="ARBA" id="ARBA00023015"/>
    </source>
</evidence>
<evidence type="ECO:0000256" key="1">
    <source>
        <dbReference type="ARBA" id="ARBA00004123"/>
    </source>
</evidence>
<dbReference type="OMA" id="ASHDQHR"/>
<sequence length="408" mass="42836">MSGARHDHHMLSGDFVSHDELAAMFEHQRADAAPPATQQPWFMDYLHAVASPLDCDAFVSGFDDVPPTVDEIVKRELLVDTAATGGAGATTTAPLTPNSMSMSSTSSEACGAGAGEELATAGKSKKEEGDGEGFESKDGDAAAAKGDAQGQEKSKKGAANKGKVKGEKRPRQPRFAFMTKSEVDHLEDGYRWRKYGQKAVKNSPFPRSYYRCTTQKCPVKKRVERSYQDAAVVITTYEGKHTHPIPATLRGSTHLLAASAHHPMSGLHHHHHLRVPAALGGANDAFDALGLLQQQAHHHGAVMQQLMAAVGGDGGAGLQQVNAAAMSGHVALAADDQHGWAAAIAGVGAAAGGSTTATATAAAATPAAAASAPLRMQHFMAQDYAGLLQDMFPPFVHSSDGGHHHHHH</sequence>
<accession>A0A1D6MCY1</accession>
<reference evidence="10" key="1">
    <citation type="journal article" date="2009" name="Science">
        <title>The B73 maize genome: complexity, diversity, and dynamics.</title>
        <authorList>
            <person name="Schnable P.S."/>
            <person name="Ware D."/>
            <person name="Fulton R.S."/>
            <person name="Stein J.C."/>
            <person name="Wei F."/>
            <person name="Pasternak S."/>
            <person name="Liang C."/>
            <person name="Zhang J."/>
            <person name="Fulton L."/>
            <person name="Graves T.A."/>
            <person name="Minx P."/>
            <person name="Reily A.D."/>
            <person name="Courtney L."/>
            <person name="Kruchowski S.S."/>
            <person name="Tomlinson C."/>
            <person name="Strong C."/>
            <person name="Delehaunty K."/>
            <person name="Fronick C."/>
            <person name="Courtney B."/>
            <person name="Rock S.M."/>
            <person name="Belter E."/>
            <person name="Du F."/>
            <person name="Kim K."/>
            <person name="Abbott R.M."/>
            <person name="Cotton M."/>
            <person name="Levy A."/>
            <person name="Marchetto P."/>
            <person name="Ochoa K."/>
            <person name="Jackson S.M."/>
            <person name="Gillam B."/>
            <person name="Chen W."/>
            <person name="Yan L."/>
            <person name="Higginbotham J."/>
            <person name="Cardenas M."/>
            <person name="Waligorski J."/>
            <person name="Applebaum E."/>
            <person name="Phelps L."/>
            <person name="Falcone J."/>
            <person name="Kanchi K."/>
            <person name="Thane T."/>
            <person name="Scimone A."/>
            <person name="Thane N."/>
            <person name="Henke J."/>
            <person name="Wang T."/>
            <person name="Ruppert J."/>
            <person name="Shah N."/>
            <person name="Rotter K."/>
            <person name="Hodges J."/>
            <person name="Ingenthron E."/>
            <person name="Cordes M."/>
            <person name="Kohlberg S."/>
            <person name="Sgro J."/>
            <person name="Delgado B."/>
            <person name="Mead K."/>
            <person name="Chinwalla A."/>
            <person name="Leonard S."/>
            <person name="Crouse K."/>
            <person name="Collura K."/>
            <person name="Kudrna D."/>
            <person name="Currie J."/>
            <person name="He R."/>
            <person name="Angelova A."/>
            <person name="Rajasekar S."/>
            <person name="Mueller T."/>
            <person name="Lomeli R."/>
            <person name="Scara G."/>
            <person name="Ko A."/>
            <person name="Delaney K."/>
            <person name="Wissotski M."/>
            <person name="Lopez G."/>
            <person name="Campos D."/>
            <person name="Braidotti M."/>
            <person name="Ashley E."/>
            <person name="Golser W."/>
            <person name="Kim H."/>
            <person name="Lee S."/>
            <person name="Lin J."/>
            <person name="Dujmic Z."/>
            <person name="Kim W."/>
            <person name="Talag J."/>
            <person name="Zuccolo A."/>
            <person name="Fan C."/>
            <person name="Sebastian A."/>
            <person name="Kramer M."/>
            <person name="Spiegel L."/>
            <person name="Nascimento L."/>
            <person name="Zutavern T."/>
            <person name="Miller B."/>
            <person name="Ambroise C."/>
            <person name="Muller S."/>
            <person name="Spooner W."/>
            <person name="Narechania A."/>
            <person name="Ren L."/>
            <person name="Wei S."/>
            <person name="Kumari S."/>
            <person name="Faga B."/>
            <person name="Levy M.J."/>
            <person name="McMahan L."/>
            <person name="Van Buren P."/>
            <person name="Vaughn M.W."/>
            <person name="Ying K."/>
            <person name="Yeh C.-T."/>
            <person name="Emrich S.J."/>
            <person name="Jia Y."/>
            <person name="Kalyanaraman A."/>
            <person name="Hsia A.-P."/>
            <person name="Barbazuk W.B."/>
            <person name="Baucom R.S."/>
            <person name="Brutnell T.P."/>
            <person name="Carpita N.C."/>
            <person name="Chaparro C."/>
            <person name="Chia J.-M."/>
            <person name="Deragon J.-M."/>
            <person name="Estill J.C."/>
            <person name="Fu Y."/>
            <person name="Jeddeloh J.A."/>
            <person name="Han Y."/>
            <person name="Lee H."/>
            <person name="Li P."/>
            <person name="Lisch D.R."/>
            <person name="Liu S."/>
            <person name="Liu Z."/>
            <person name="Nagel D.H."/>
            <person name="McCann M.C."/>
            <person name="SanMiguel P."/>
            <person name="Myers A.M."/>
            <person name="Nettleton D."/>
            <person name="Nguyen J."/>
            <person name="Penning B.W."/>
            <person name="Ponnala L."/>
            <person name="Schneider K.L."/>
            <person name="Schwartz D.C."/>
            <person name="Sharma A."/>
            <person name="Soderlund C."/>
            <person name="Springer N.M."/>
            <person name="Sun Q."/>
            <person name="Wang H."/>
            <person name="Waterman M."/>
            <person name="Westerman R."/>
            <person name="Wolfgruber T.K."/>
            <person name="Yang L."/>
            <person name="Yu Y."/>
            <person name="Zhang L."/>
            <person name="Zhou S."/>
            <person name="Zhu Q."/>
            <person name="Bennetzen J.L."/>
            <person name="Dawe R.K."/>
            <person name="Jiang J."/>
            <person name="Jiang N."/>
            <person name="Presting G.G."/>
            <person name="Wessler S.R."/>
            <person name="Aluru S."/>
            <person name="Martienssen R.A."/>
            <person name="Clifton S.W."/>
            <person name="McCombie W.R."/>
            <person name="Wing R.A."/>
            <person name="Wilson R.K."/>
        </authorList>
    </citation>
    <scope>NUCLEOTIDE SEQUENCE [LARGE SCALE GENOMIC DNA]</scope>
    <source>
        <strain evidence="10">cv. B73</strain>
    </source>
</reference>
<dbReference type="InterPro" id="IPR003657">
    <property type="entry name" value="WRKY_dom"/>
</dbReference>
<dbReference type="KEGG" id="zma:103630738"/>
<keyword evidence="5" id="KW-0539">Nucleus</keyword>
<dbReference type="FunFam" id="2.20.25.80:FF:000003">
    <property type="entry name" value="WRKY transcription factor 57"/>
    <property type="match status" value="1"/>
</dbReference>
<name>A0A1D6MCY1_MAIZE</name>
<evidence type="ECO:0000313" key="9">
    <source>
        <dbReference type="EnsemblPlants" id="Zm00001eb296020_P001"/>
    </source>
</evidence>
<dbReference type="AlphaFoldDB" id="A0A1D6MCY1"/>
<evidence type="ECO:0000256" key="4">
    <source>
        <dbReference type="ARBA" id="ARBA00023163"/>
    </source>
</evidence>
<dbReference type="STRING" id="4577.A0A1D6MCY1"/>
<dbReference type="RefSeq" id="XP_008650015.1">
    <property type="nucleotide sequence ID" value="XM_008651793.2"/>
</dbReference>
<feature type="compositionally biased region" description="Basic and acidic residues" evidence="6">
    <location>
        <begin position="124"/>
        <end position="140"/>
    </location>
</feature>
<dbReference type="PaxDb" id="4577-GRMZM2G453571_P01"/>
<evidence type="ECO:0000313" key="10">
    <source>
        <dbReference type="Proteomes" id="UP000007305"/>
    </source>
</evidence>
<evidence type="ECO:0000256" key="5">
    <source>
        <dbReference type="ARBA" id="ARBA00023242"/>
    </source>
</evidence>
<dbReference type="Proteomes" id="UP000007305">
    <property type="component" value="Chromosome 6"/>
</dbReference>
<reference evidence="9" key="3">
    <citation type="submission" date="2019-07" db="EMBL/GenBank/DDBJ databases">
        <authorList>
            <person name="Seetharam A."/>
            <person name="Woodhouse M."/>
            <person name="Cannon E."/>
        </authorList>
    </citation>
    <scope>NUCLEOTIDE SEQUENCE [LARGE SCALE GENOMIC DNA]</scope>
    <source>
        <strain evidence="9">cv. B73</strain>
    </source>
</reference>
<evidence type="ECO:0000256" key="3">
    <source>
        <dbReference type="ARBA" id="ARBA00023125"/>
    </source>
</evidence>
<comment type="subcellular location">
    <subcellularLocation>
        <location evidence="1">Nucleus</location>
    </subcellularLocation>
</comment>
<dbReference type="OrthoDB" id="694652at2759"/>
<reference evidence="9" key="4">
    <citation type="submission" date="2021-05" db="UniProtKB">
        <authorList>
            <consortium name="EnsemblPlants"/>
        </authorList>
    </citation>
    <scope>IDENTIFICATION</scope>
    <source>
        <strain evidence="9">cv. B73</strain>
    </source>
</reference>
<dbReference type="ExpressionAtlas" id="A0A1D6MCY1">
    <property type="expression patterns" value="baseline and differential"/>
</dbReference>
<organism evidence="8">
    <name type="scientific">Zea mays</name>
    <name type="common">Maize</name>
    <dbReference type="NCBI Taxonomy" id="4577"/>
    <lineage>
        <taxon>Eukaryota</taxon>
        <taxon>Viridiplantae</taxon>
        <taxon>Streptophyta</taxon>
        <taxon>Embryophyta</taxon>
        <taxon>Tracheophyta</taxon>
        <taxon>Spermatophyta</taxon>
        <taxon>Magnoliopsida</taxon>
        <taxon>Liliopsida</taxon>
        <taxon>Poales</taxon>
        <taxon>Poaceae</taxon>
        <taxon>PACMAD clade</taxon>
        <taxon>Panicoideae</taxon>
        <taxon>Andropogonodae</taxon>
        <taxon>Andropogoneae</taxon>
        <taxon>Tripsacinae</taxon>
        <taxon>Zea</taxon>
    </lineage>
</organism>
<feature type="compositionally biased region" description="Low complexity" evidence="6">
    <location>
        <begin position="86"/>
        <end position="122"/>
    </location>
</feature>
<dbReference type="EMBL" id="CM000782">
    <property type="protein sequence ID" value="AQK88542.1"/>
    <property type="molecule type" value="Genomic_DNA"/>
</dbReference>
<keyword evidence="3 8" id="KW-0238">DNA-binding</keyword>
<dbReference type="Gramene" id="Zm00001eb296020_T001">
    <property type="protein sequence ID" value="Zm00001eb296020_P001"/>
    <property type="gene ID" value="Zm00001eb296020"/>
</dbReference>
<dbReference type="GeneID" id="103630738"/>
<dbReference type="eggNOG" id="ENOG502QQYS">
    <property type="taxonomic scope" value="Eukaryota"/>
</dbReference>
<reference evidence="8" key="2">
    <citation type="submission" date="2015-12" db="EMBL/GenBank/DDBJ databases">
        <title>Update maize B73 reference genome by single molecule sequencing technologies.</title>
        <authorList>
            <consortium name="Maize Genome Sequencing Project"/>
            <person name="Ware D."/>
        </authorList>
    </citation>
    <scope>NUCLEOTIDE SEQUENCE</scope>
    <source>
        <tissue evidence="8">Seedling</tissue>
    </source>
</reference>
<dbReference type="GO" id="GO:0006355">
    <property type="term" value="P:regulation of DNA-templated transcription"/>
    <property type="evidence" value="ECO:0000318"/>
    <property type="project" value="GO_Central"/>
</dbReference>
<proteinExistence type="predicted"/>
<dbReference type="GO" id="GO:0000976">
    <property type="term" value="F:transcription cis-regulatory region binding"/>
    <property type="evidence" value="ECO:0000318"/>
    <property type="project" value="GO_Central"/>
</dbReference>
<feature type="region of interest" description="Disordered" evidence="6">
    <location>
        <begin position="86"/>
        <end position="175"/>
    </location>
</feature>
<feature type="domain" description="WRKY" evidence="7">
    <location>
        <begin position="181"/>
        <end position="246"/>
    </location>
</feature>
<dbReference type="EnsemblPlants" id="Zm00001eb296020_T001">
    <property type="protein sequence ID" value="Zm00001eb296020_P001"/>
    <property type="gene ID" value="Zm00001eb296020"/>
</dbReference>
<dbReference type="InterPro" id="IPR036576">
    <property type="entry name" value="WRKY_dom_sf"/>
</dbReference>
<dbReference type="InterPro" id="IPR044810">
    <property type="entry name" value="WRKY_plant"/>
</dbReference>
<dbReference type="GO" id="GO:0003700">
    <property type="term" value="F:DNA-binding transcription factor activity"/>
    <property type="evidence" value="ECO:0000318"/>
    <property type="project" value="GO_Central"/>
</dbReference>
<evidence type="ECO:0000313" key="8">
    <source>
        <dbReference type="EMBL" id="AQK88542.1"/>
    </source>
</evidence>
<dbReference type="PROSITE" id="PS50811">
    <property type="entry name" value="WRKY"/>
    <property type="match status" value="1"/>
</dbReference>
<keyword evidence="2" id="KW-0805">Transcription regulation</keyword>
<gene>
    <name evidence="9" type="primary">LOC103630738</name>
    <name evidence="8" type="ORF">ZEAMMB73_Zm00001d039032</name>
</gene>
<dbReference type="Gene3D" id="2.20.25.80">
    <property type="entry name" value="WRKY domain"/>
    <property type="match status" value="1"/>
</dbReference>
<evidence type="ECO:0000256" key="6">
    <source>
        <dbReference type="SAM" id="MobiDB-lite"/>
    </source>
</evidence>
<keyword evidence="10" id="KW-1185">Reference proteome</keyword>
<dbReference type="Pfam" id="PF03106">
    <property type="entry name" value="WRKY"/>
    <property type="match status" value="1"/>
</dbReference>
<dbReference type="SUPFAM" id="SSF118290">
    <property type="entry name" value="WRKY DNA-binding domain"/>
    <property type="match status" value="1"/>
</dbReference>
<dbReference type="PANTHER" id="PTHR31221:SF363">
    <property type="entry name" value="OS05G0565900 PROTEIN"/>
    <property type="match status" value="1"/>
</dbReference>
<evidence type="ECO:0000259" key="7">
    <source>
        <dbReference type="PROSITE" id="PS50811"/>
    </source>
</evidence>